<evidence type="ECO:0000313" key="16">
    <source>
        <dbReference type="EMBL" id="BDD00098.1"/>
    </source>
</evidence>
<keyword evidence="5" id="KW-0963">Cytoplasm</keyword>
<evidence type="ECO:0000256" key="3">
    <source>
        <dbReference type="ARBA" id="ARBA00012608"/>
    </source>
</evidence>
<evidence type="ECO:0000313" key="17">
    <source>
        <dbReference type="Proteomes" id="UP001354989"/>
    </source>
</evidence>
<dbReference type="InterPro" id="IPR001100">
    <property type="entry name" value="Pyr_nuc-diS_OxRdtase"/>
</dbReference>
<comment type="cofactor">
    <cofactor evidence="13">
        <name>FAD</name>
        <dbReference type="ChEBI" id="CHEBI:57692"/>
    </cofactor>
    <text evidence="13">Binds 1 FAD per subunit.</text>
</comment>
<evidence type="ECO:0000256" key="1">
    <source>
        <dbReference type="ARBA" id="ARBA00004496"/>
    </source>
</evidence>
<gene>
    <name evidence="16" type="primary">lpdA2</name>
    <name evidence="16" type="ORF">PEPS_23780</name>
</gene>
<reference evidence="16 17" key="1">
    <citation type="submission" date="2021-12" db="EMBL/GenBank/DDBJ databases">
        <title>Genome sequencing of bacteria with rrn-lacking chromosome and rrn-plasmid.</title>
        <authorList>
            <person name="Anda M."/>
            <person name="Iwasaki W."/>
        </authorList>
    </citation>
    <scope>NUCLEOTIDE SEQUENCE [LARGE SCALE GENOMIC DNA]</scope>
    <source>
        <strain evidence="16 17">NBRC 101262</strain>
    </source>
</reference>
<dbReference type="SUPFAM" id="SSF51905">
    <property type="entry name" value="FAD/NAD(P)-binding domain"/>
    <property type="match status" value="1"/>
</dbReference>
<feature type="domain" description="Pyridine nucleotide-disulphide oxidoreductase dimerisation" evidence="14">
    <location>
        <begin position="345"/>
        <end position="453"/>
    </location>
</feature>
<evidence type="ECO:0000256" key="13">
    <source>
        <dbReference type="RuleBase" id="RU003692"/>
    </source>
</evidence>
<protein>
    <recommendedName>
        <fullName evidence="4 13">Dihydrolipoyl dehydrogenase</fullName>
        <ecNumber evidence="3 13">1.8.1.4</ecNumber>
    </recommendedName>
</protein>
<sequence length="464" mass="49198">MSAKHDVIIVGSGPGGYVAAIRASQLGLKVAIVEKENLGGICLNWGCIPTKALLKSAQVYEYIQHAADYGISVSDATADFTGMVKRSRGVAESMSKGVQFLMKKNKIDVINGTGKLVAGKKVAVTAADGVVTEYSADHIILATGGRARELPSLPIDGKKIIGYRQAMSLETQPKKLVVVGSGAIGVEFAYFYNSIGTEVTIVEFMDRIVPVEDTDISKQLEREYKKKGIKIKTKSEVTNVDTSGEGCVVTVKTAKGEETIEADVVLSAVGVSTNLENIGLEDVGVMYDRGKVIVDDYYRTNIPGVYAIGDIVHGPALAHVASAEGIICVEKIAGDSPEPLDYKNIPGCTYCTPEVSSVGYTEQAAKDAGYDIKVGKFPFSASGKAKAAGASEGFVKVIFDAKYGEWLGAHMIGANVTEMIAEVVAARKLEATGHEILKAVHPHPTMSEAVMEATAAAYDEVIHL</sequence>
<evidence type="ECO:0000259" key="15">
    <source>
        <dbReference type="Pfam" id="PF07992"/>
    </source>
</evidence>
<dbReference type="Gene3D" id="3.50.50.60">
    <property type="entry name" value="FAD/NAD(P)-binding domain"/>
    <property type="match status" value="2"/>
</dbReference>
<evidence type="ECO:0000256" key="6">
    <source>
        <dbReference type="ARBA" id="ARBA00022630"/>
    </source>
</evidence>
<dbReference type="InterPro" id="IPR012999">
    <property type="entry name" value="Pyr_OxRdtase_I_AS"/>
</dbReference>
<evidence type="ECO:0000256" key="12">
    <source>
        <dbReference type="ARBA" id="ARBA00049187"/>
    </source>
</evidence>
<dbReference type="PRINTS" id="PR00368">
    <property type="entry name" value="FADPNR"/>
</dbReference>
<dbReference type="Pfam" id="PF07992">
    <property type="entry name" value="Pyr_redox_2"/>
    <property type="match status" value="1"/>
</dbReference>
<dbReference type="Proteomes" id="UP001354989">
    <property type="component" value="Chromosome"/>
</dbReference>
<dbReference type="SUPFAM" id="SSF55424">
    <property type="entry name" value="FAD/NAD-linked reductases, dimerisation (C-terminal) domain"/>
    <property type="match status" value="1"/>
</dbReference>
<keyword evidence="17" id="KW-1185">Reference proteome</keyword>
<keyword evidence="9 13" id="KW-0520">NAD</keyword>
<keyword evidence="10" id="KW-1015">Disulfide bond</keyword>
<dbReference type="InterPro" id="IPR004099">
    <property type="entry name" value="Pyr_nucl-diS_OxRdtase_dimer"/>
</dbReference>
<proteinExistence type="inferred from homology"/>
<comment type="similarity">
    <text evidence="2 13">Belongs to the class-I pyridine nucleotide-disulfide oxidoreductase family.</text>
</comment>
<keyword evidence="8 13" id="KW-0560">Oxidoreductase</keyword>
<name>A0ABM7VGK5_9BACT</name>
<dbReference type="Gene3D" id="3.30.390.30">
    <property type="match status" value="1"/>
</dbReference>
<keyword evidence="6 13" id="KW-0285">Flavoprotein</keyword>
<keyword evidence="11 13" id="KW-0676">Redox-active center</keyword>
<dbReference type="RefSeq" id="WP_332921335.1">
    <property type="nucleotide sequence ID" value="NZ_AP025292.1"/>
</dbReference>
<evidence type="ECO:0000256" key="5">
    <source>
        <dbReference type="ARBA" id="ARBA00022490"/>
    </source>
</evidence>
<dbReference type="InterPro" id="IPR006258">
    <property type="entry name" value="Lipoamide_DH"/>
</dbReference>
<organism evidence="16 17">
    <name type="scientific">Persicobacter psychrovividus</name>
    <dbReference type="NCBI Taxonomy" id="387638"/>
    <lineage>
        <taxon>Bacteria</taxon>
        <taxon>Pseudomonadati</taxon>
        <taxon>Bacteroidota</taxon>
        <taxon>Cytophagia</taxon>
        <taxon>Cytophagales</taxon>
        <taxon>Persicobacteraceae</taxon>
        <taxon>Persicobacter</taxon>
    </lineage>
</organism>
<dbReference type="InterPro" id="IPR016156">
    <property type="entry name" value="FAD/NAD-linked_Rdtase_dimer_sf"/>
</dbReference>
<dbReference type="InterPro" id="IPR036188">
    <property type="entry name" value="FAD/NAD-bd_sf"/>
</dbReference>
<evidence type="ECO:0000256" key="8">
    <source>
        <dbReference type="ARBA" id="ARBA00023002"/>
    </source>
</evidence>
<evidence type="ECO:0000256" key="11">
    <source>
        <dbReference type="ARBA" id="ARBA00023284"/>
    </source>
</evidence>
<keyword evidence="7 13" id="KW-0274">FAD</keyword>
<comment type="catalytic activity">
    <reaction evidence="12 13">
        <text>N(6)-[(R)-dihydrolipoyl]-L-lysyl-[protein] + NAD(+) = N(6)-[(R)-lipoyl]-L-lysyl-[protein] + NADH + H(+)</text>
        <dbReference type="Rhea" id="RHEA:15045"/>
        <dbReference type="Rhea" id="RHEA-COMP:10474"/>
        <dbReference type="Rhea" id="RHEA-COMP:10475"/>
        <dbReference type="ChEBI" id="CHEBI:15378"/>
        <dbReference type="ChEBI" id="CHEBI:57540"/>
        <dbReference type="ChEBI" id="CHEBI:57945"/>
        <dbReference type="ChEBI" id="CHEBI:83099"/>
        <dbReference type="ChEBI" id="CHEBI:83100"/>
        <dbReference type="EC" id="1.8.1.4"/>
    </reaction>
</comment>
<comment type="subcellular location">
    <subcellularLocation>
        <location evidence="1">Cytoplasm</location>
    </subcellularLocation>
</comment>
<dbReference type="PRINTS" id="PR00411">
    <property type="entry name" value="PNDRDTASEI"/>
</dbReference>
<feature type="domain" description="FAD/NAD(P)-binding" evidence="15">
    <location>
        <begin position="5"/>
        <end position="325"/>
    </location>
</feature>
<dbReference type="Pfam" id="PF02852">
    <property type="entry name" value="Pyr_redox_dim"/>
    <property type="match status" value="1"/>
</dbReference>
<evidence type="ECO:0000256" key="9">
    <source>
        <dbReference type="ARBA" id="ARBA00023027"/>
    </source>
</evidence>
<evidence type="ECO:0000259" key="14">
    <source>
        <dbReference type="Pfam" id="PF02852"/>
    </source>
</evidence>
<dbReference type="PANTHER" id="PTHR22912:SF217">
    <property type="entry name" value="DIHYDROLIPOYL DEHYDROGENASE"/>
    <property type="match status" value="1"/>
</dbReference>
<evidence type="ECO:0000256" key="4">
    <source>
        <dbReference type="ARBA" id="ARBA00016961"/>
    </source>
</evidence>
<dbReference type="PROSITE" id="PS00076">
    <property type="entry name" value="PYRIDINE_REDOX_1"/>
    <property type="match status" value="1"/>
</dbReference>
<dbReference type="PIRSF" id="PIRSF000350">
    <property type="entry name" value="Mercury_reductase_MerA"/>
    <property type="match status" value="1"/>
</dbReference>
<dbReference type="EMBL" id="AP025292">
    <property type="protein sequence ID" value="BDD00098.1"/>
    <property type="molecule type" value="Genomic_DNA"/>
</dbReference>
<dbReference type="PANTHER" id="PTHR22912">
    <property type="entry name" value="DISULFIDE OXIDOREDUCTASE"/>
    <property type="match status" value="1"/>
</dbReference>
<dbReference type="InterPro" id="IPR023753">
    <property type="entry name" value="FAD/NAD-binding_dom"/>
</dbReference>
<evidence type="ECO:0000256" key="7">
    <source>
        <dbReference type="ARBA" id="ARBA00022827"/>
    </source>
</evidence>
<evidence type="ECO:0000256" key="10">
    <source>
        <dbReference type="ARBA" id="ARBA00023157"/>
    </source>
</evidence>
<dbReference type="NCBIfam" id="TIGR01350">
    <property type="entry name" value="lipoamide_DH"/>
    <property type="match status" value="1"/>
</dbReference>
<dbReference type="InterPro" id="IPR050151">
    <property type="entry name" value="Class-I_Pyr_Nuc-Dis_Oxidored"/>
</dbReference>
<comment type="miscellaneous">
    <text evidence="13">The active site is a redox-active disulfide bond.</text>
</comment>
<dbReference type="EC" id="1.8.1.4" evidence="3 13"/>
<evidence type="ECO:0000256" key="2">
    <source>
        <dbReference type="ARBA" id="ARBA00007532"/>
    </source>
</evidence>
<accession>A0ABM7VGK5</accession>